<proteinExistence type="predicted"/>
<dbReference type="AlphaFoldDB" id="A0A135LIF2"/>
<organism evidence="2 3">
    <name type="scientific">Penicillium patulum</name>
    <name type="common">Penicillium griseofulvum</name>
    <dbReference type="NCBI Taxonomy" id="5078"/>
    <lineage>
        <taxon>Eukaryota</taxon>
        <taxon>Fungi</taxon>
        <taxon>Dikarya</taxon>
        <taxon>Ascomycota</taxon>
        <taxon>Pezizomycotina</taxon>
        <taxon>Eurotiomycetes</taxon>
        <taxon>Eurotiomycetidae</taxon>
        <taxon>Eurotiales</taxon>
        <taxon>Aspergillaceae</taxon>
        <taxon>Penicillium</taxon>
    </lineage>
</organism>
<gene>
    <name evidence="2" type="ORF">PGRI_025880</name>
</gene>
<dbReference type="OMA" id="NPLFIMN"/>
<comment type="caution">
    <text evidence="2">The sequence shown here is derived from an EMBL/GenBank/DDBJ whole genome shotgun (WGS) entry which is preliminary data.</text>
</comment>
<evidence type="ECO:0000313" key="3">
    <source>
        <dbReference type="Proteomes" id="UP000070168"/>
    </source>
</evidence>
<dbReference type="EMBL" id="LHQR01000065">
    <property type="protein sequence ID" value="KXG48718.1"/>
    <property type="molecule type" value="Genomic_DNA"/>
</dbReference>
<dbReference type="Proteomes" id="UP000070168">
    <property type="component" value="Unassembled WGS sequence"/>
</dbReference>
<feature type="transmembrane region" description="Helical" evidence="1">
    <location>
        <begin position="437"/>
        <end position="458"/>
    </location>
</feature>
<keyword evidence="3" id="KW-1185">Reference proteome</keyword>
<dbReference type="STRING" id="5078.A0A135LIF2"/>
<name>A0A135LIF2_PENPA</name>
<dbReference type="OrthoDB" id="2830640at2759"/>
<dbReference type="GeneID" id="63705601"/>
<feature type="transmembrane region" description="Helical" evidence="1">
    <location>
        <begin position="386"/>
        <end position="404"/>
    </location>
</feature>
<keyword evidence="1" id="KW-0812">Transmembrane</keyword>
<keyword evidence="1" id="KW-0472">Membrane</keyword>
<evidence type="ECO:0000313" key="2">
    <source>
        <dbReference type="EMBL" id="KXG48718.1"/>
    </source>
</evidence>
<accession>A0A135LIF2</accession>
<protein>
    <recommendedName>
        <fullName evidence="4">Mg2+ transporter protein, CorA-like/Zinc transport protein ZntB</fullName>
    </recommendedName>
</protein>
<dbReference type="RefSeq" id="XP_040647254.1">
    <property type="nucleotide sequence ID" value="XM_040790301.1"/>
</dbReference>
<reference evidence="2 3" key="1">
    <citation type="journal article" date="2016" name="BMC Genomics">
        <title>Genome sequencing and secondary metabolism of the postharvest pathogen Penicillium griseofulvum.</title>
        <authorList>
            <person name="Banani H."/>
            <person name="Marcet-Houben M."/>
            <person name="Ballester A.R."/>
            <person name="Abbruscato P."/>
            <person name="Gonzalez-Candelas L."/>
            <person name="Gabaldon T."/>
            <person name="Spadaro D."/>
        </authorList>
    </citation>
    <scope>NUCLEOTIDE SEQUENCE [LARGE SCALE GENOMIC DNA]</scope>
    <source>
        <strain evidence="2 3">PG3</strain>
    </source>
</reference>
<evidence type="ECO:0000256" key="1">
    <source>
        <dbReference type="SAM" id="Phobius"/>
    </source>
</evidence>
<sequence>MSAQDHMNLDVNDLDFEFSFDQGKYPIDSLKSLQDVFAAAQHEKHFSNPKNFSTWYHLDGDSLRNLLQSIAASHHSTSSTTLYPASNEPNLRPRRLLAFFVPLTPTADTSFGNCAAITGENARELFRTIQVNPLFIMNLLGRPDYWAPQTQWHTEDDDFFCQYARWNLQVQGAPVSVYMRYNAALNLTTYILSHKKGDSSIRVLSEILGSATKIASSNKKADIFFHDPFDIAITLSTLSFEASKYHVKRFQHFLWSQINKIDDYLSDLENAKRDQVSELTRSLQVISHNADAHLNNAEVTIRTTTTIRTIHSHLHGAILWKSQIYESSVRTIDYVIESLQKQKIWFQNYKSRQEGTLMMVSILVSQQDAASNIQLATSMKRDSTSMNAIAALTMVFLPGTFIALTEPSLTKAGQAVLDAGIFTSTENSTHISVTGLWWLWLVLTLPLTLLVIASWWLYRKRKQSVELAPNFTAEDDDGIELPPLNNMNNLRTWIRRVRALGRALRE</sequence>
<keyword evidence="1" id="KW-1133">Transmembrane helix</keyword>
<evidence type="ECO:0008006" key="4">
    <source>
        <dbReference type="Google" id="ProtNLM"/>
    </source>
</evidence>